<dbReference type="Proteomes" id="UP000000673">
    <property type="component" value="Unassembled WGS sequence"/>
</dbReference>
<reference evidence="2" key="2">
    <citation type="submission" date="2010-05" db="EMBL/GenBank/DDBJ databases">
        <authorList>
            <person name="Almeida L.G."/>
            <person name="Nicolas M.F."/>
            <person name="Souza R.C."/>
            <person name="Vasconcelos A.T.R."/>
        </authorList>
    </citation>
    <scope>NUCLEOTIDE SEQUENCE</scope>
</reference>
<dbReference type="EMBL" id="ADMH02000493">
    <property type="protein sequence ID" value="ETN66208.1"/>
    <property type="molecule type" value="Genomic_DNA"/>
</dbReference>
<evidence type="ECO:0000313" key="4">
    <source>
        <dbReference type="Proteomes" id="UP000000673"/>
    </source>
</evidence>
<reference evidence="3" key="4">
    <citation type="submission" date="2015-06" db="UniProtKB">
        <authorList>
            <consortium name="EnsemblMetazoa"/>
        </authorList>
    </citation>
    <scope>IDENTIFICATION</scope>
</reference>
<dbReference type="AlphaFoldDB" id="W5JSC7"/>
<sequence>MALLVRSELPPNLNGIHSGLDKIIGYFILEAIDRAHSTDARPRFGKRGNYLNPTLFGQDEQEADWQDPTFSR</sequence>
<feature type="region of interest" description="Disordered" evidence="1">
    <location>
        <begin position="51"/>
        <end position="72"/>
    </location>
</feature>
<dbReference type="VEuPathDB" id="VectorBase:ADAR2_005869"/>
<dbReference type="eggNOG" id="ENOG502TC38">
    <property type="taxonomic scope" value="Eukaryota"/>
</dbReference>
<keyword evidence="4" id="KW-1185">Reference proteome</keyword>
<reference evidence="2" key="3">
    <citation type="journal article" date="2013" name="Nucleic Acids Res.">
        <title>The genome of Anopheles darlingi, the main neotropical malaria vector.</title>
        <authorList>
            <person name="Marinotti O."/>
            <person name="Cerqueira G.C."/>
            <person name="de Almeida L.G."/>
            <person name="Ferro M.I."/>
            <person name="Loreto E.L."/>
            <person name="Zaha A."/>
            <person name="Teixeira S.M."/>
            <person name="Wespiser A.R."/>
            <person name="Almeida E Silva A."/>
            <person name="Schlindwein A.D."/>
            <person name="Pacheco A.C."/>
            <person name="Silva A.L."/>
            <person name="Graveley B.R."/>
            <person name="Walenz B.P."/>
            <person name="Lima Bde A."/>
            <person name="Ribeiro C.A."/>
            <person name="Nunes-Silva C.G."/>
            <person name="de Carvalho C.R."/>
            <person name="Soares C.M."/>
            <person name="de Menezes C.B."/>
            <person name="Matiolli C."/>
            <person name="Caffrey D."/>
            <person name="Araujo D.A."/>
            <person name="de Oliveira D.M."/>
            <person name="Golenbock D."/>
            <person name="Grisard E.C."/>
            <person name="Fantinatti-Garboggini F."/>
            <person name="de Carvalho F.M."/>
            <person name="Barcellos F.G."/>
            <person name="Prosdocimi F."/>
            <person name="May G."/>
            <person name="Azevedo Junior G.M."/>
            <person name="Guimaraes G.M."/>
            <person name="Goldman G.H."/>
            <person name="Padilha I.Q."/>
            <person name="Batista Jda S."/>
            <person name="Ferro J.A."/>
            <person name="Ribeiro J.M."/>
            <person name="Fietto J.L."/>
            <person name="Dabbas K.M."/>
            <person name="Cerdeira L."/>
            <person name="Agnez-Lima L.F."/>
            <person name="Brocchi M."/>
            <person name="de Carvalho M.O."/>
            <person name="Teixeira Mde M."/>
            <person name="Diniz Maia Mde M."/>
            <person name="Goldman M.H."/>
            <person name="Cruz Schneider M.P."/>
            <person name="Felipe M.S."/>
            <person name="Hungria M."/>
            <person name="Nicolas M.F."/>
            <person name="Pereira M."/>
            <person name="Montes M.A."/>
            <person name="Cantao M.E."/>
            <person name="Vincentz M."/>
            <person name="Rafael M.S."/>
            <person name="Silverman N."/>
            <person name="Stoco P.H."/>
            <person name="Souza R.C."/>
            <person name="Vicentini R."/>
            <person name="Gazzinelli R.T."/>
            <person name="Neves Rde O."/>
            <person name="Silva R."/>
            <person name="Astolfi-Filho S."/>
            <person name="Maciel T.E."/>
            <person name="Urmenyi T.P."/>
            <person name="Tadei W.P."/>
            <person name="Camargo E.P."/>
            <person name="de Vasconcelos A.T."/>
        </authorList>
    </citation>
    <scope>NUCLEOTIDE SEQUENCE</scope>
</reference>
<evidence type="ECO:0000313" key="2">
    <source>
        <dbReference type="EMBL" id="ETN66208.1"/>
    </source>
</evidence>
<evidence type="ECO:0000256" key="1">
    <source>
        <dbReference type="SAM" id="MobiDB-lite"/>
    </source>
</evidence>
<reference evidence="2 4" key="1">
    <citation type="journal article" date="2010" name="BMC Genomics">
        <title>Combination of measures distinguishes pre-miRNAs from other stem-loops in the genome of the newly sequenced Anopheles darlingi.</title>
        <authorList>
            <person name="Mendes N.D."/>
            <person name="Freitas A.T."/>
            <person name="Vasconcelos A.T."/>
            <person name="Sagot M.F."/>
        </authorList>
    </citation>
    <scope>NUCLEOTIDE SEQUENCE</scope>
</reference>
<gene>
    <name evidence="2" type="ORF">AND_002013</name>
</gene>
<proteinExistence type="predicted"/>
<organism evidence="2">
    <name type="scientific">Anopheles darlingi</name>
    <name type="common">Mosquito</name>
    <dbReference type="NCBI Taxonomy" id="43151"/>
    <lineage>
        <taxon>Eukaryota</taxon>
        <taxon>Metazoa</taxon>
        <taxon>Ecdysozoa</taxon>
        <taxon>Arthropoda</taxon>
        <taxon>Hexapoda</taxon>
        <taxon>Insecta</taxon>
        <taxon>Pterygota</taxon>
        <taxon>Neoptera</taxon>
        <taxon>Endopterygota</taxon>
        <taxon>Diptera</taxon>
        <taxon>Nematocera</taxon>
        <taxon>Culicoidea</taxon>
        <taxon>Culicidae</taxon>
        <taxon>Anophelinae</taxon>
        <taxon>Anopheles</taxon>
    </lineage>
</organism>
<dbReference type="EnsemblMetazoa" id="ADAC002013-RA">
    <property type="protein sequence ID" value="ADAC002013-PA"/>
    <property type="gene ID" value="ADAC002013"/>
</dbReference>
<name>W5JSC7_ANODA</name>
<dbReference type="HOGENOM" id="CLU_2724263_0_0_1"/>
<evidence type="ECO:0000313" key="3">
    <source>
        <dbReference type="EnsemblMetazoa" id="ADAC002013-PA"/>
    </source>
</evidence>
<accession>W5JSC7</accession>
<dbReference type="VEuPathDB" id="VectorBase:ADAC002013"/>
<protein>
    <submittedName>
        <fullName evidence="2 3">Uncharacterized protein</fullName>
    </submittedName>
</protein>